<comment type="similarity">
    <text evidence="1">Belongs to the DRM1/ARP family.</text>
</comment>
<protein>
    <submittedName>
        <fullName evidence="3">Uncharacterized protein</fullName>
    </submittedName>
</protein>
<name>A0ABS8SB77_DATST</name>
<dbReference type="InterPro" id="IPR008406">
    <property type="entry name" value="DRM/ARP"/>
</dbReference>
<reference evidence="3 4" key="1">
    <citation type="journal article" date="2021" name="BMC Genomics">
        <title>Datura genome reveals duplications of psychoactive alkaloid biosynthetic genes and high mutation rate following tissue culture.</title>
        <authorList>
            <person name="Rajewski A."/>
            <person name="Carter-House D."/>
            <person name="Stajich J."/>
            <person name="Litt A."/>
        </authorList>
    </citation>
    <scope>NUCLEOTIDE SEQUENCE [LARGE SCALE GENOMIC DNA]</scope>
    <source>
        <strain evidence="3">AR-01</strain>
    </source>
</reference>
<dbReference type="Proteomes" id="UP000823775">
    <property type="component" value="Unassembled WGS sequence"/>
</dbReference>
<dbReference type="EMBL" id="JACEIK010000385">
    <property type="protein sequence ID" value="MCD7456087.1"/>
    <property type="molecule type" value="Genomic_DNA"/>
</dbReference>
<organism evidence="3 4">
    <name type="scientific">Datura stramonium</name>
    <name type="common">Jimsonweed</name>
    <name type="synonym">Common thornapple</name>
    <dbReference type="NCBI Taxonomy" id="4076"/>
    <lineage>
        <taxon>Eukaryota</taxon>
        <taxon>Viridiplantae</taxon>
        <taxon>Streptophyta</taxon>
        <taxon>Embryophyta</taxon>
        <taxon>Tracheophyta</taxon>
        <taxon>Spermatophyta</taxon>
        <taxon>Magnoliopsida</taxon>
        <taxon>eudicotyledons</taxon>
        <taxon>Gunneridae</taxon>
        <taxon>Pentapetalae</taxon>
        <taxon>asterids</taxon>
        <taxon>lamiids</taxon>
        <taxon>Solanales</taxon>
        <taxon>Solanaceae</taxon>
        <taxon>Solanoideae</taxon>
        <taxon>Datureae</taxon>
        <taxon>Datura</taxon>
    </lineage>
</organism>
<evidence type="ECO:0000256" key="1">
    <source>
        <dbReference type="ARBA" id="ARBA00010502"/>
    </source>
</evidence>
<evidence type="ECO:0000256" key="2">
    <source>
        <dbReference type="SAM" id="MobiDB-lite"/>
    </source>
</evidence>
<accession>A0ABS8SB77</accession>
<dbReference type="Pfam" id="PF05564">
    <property type="entry name" value="Auxin_repressed"/>
    <property type="match status" value="1"/>
</dbReference>
<feature type="region of interest" description="Disordered" evidence="2">
    <location>
        <begin position="22"/>
        <end position="57"/>
    </location>
</feature>
<keyword evidence="4" id="KW-1185">Reference proteome</keyword>
<comment type="caution">
    <text evidence="3">The sequence shown here is derived from an EMBL/GenBank/DDBJ whole genome shotgun (WGS) entry which is preliminary data.</text>
</comment>
<sequence length="101" mass="10920">MVGNQEKDLANTRGLCRCRCPPTPGTPVTPTNISPTTRKENVWRSASPRKQSATRRISAEVCTSPLTLTLPLFMTGSTVGTPDLSITRSAESFWVAKAVES</sequence>
<proteinExistence type="inferred from homology"/>
<gene>
    <name evidence="3" type="ORF">HAX54_030614</name>
</gene>
<evidence type="ECO:0000313" key="4">
    <source>
        <dbReference type="Proteomes" id="UP000823775"/>
    </source>
</evidence>
<evidence type="ECO:0000313" key="3">
    <source>
        <dbReference type="EMBL" id="MCD7456087.1"/>
    </source>
</evidence>